<dbReference type="eggNOG" id="COG3832">
    <property type="taxonomic scope" value="Bacteria"/>
</dbReference>
<evidence type="ECO:0000313" key="3">
    <source>
        <dbReference type="EMBL" id="ABG64237.1"/>
    </source>
</evidence>
<dbReference type="Pfam" id="PF08327">
    <property type="entry name" value="AHSA1"/>
    <property type="match status" value="1"/>
</dbReference>
<sequence length="158" mass="17896">MNLPSIEHSTFVIERELPGNAAHAFRFWSDAKLKALWNSCHPDWTVLEDIFDFRPGGSETKRWRTAEGHEQTFAAHFFEIVPERRIIYAYHMGFRGQALSASLATVEFAPAGGGRTRMTFTEQIAFLGEANARQRIAGTEQGFDRLIEAIAKDLTEVH</sequence>
<dbReference type="HOGENOM" id="CLU_108923_5_0_5"/>
<dbReference type="KEGG" id="mes:Meso_2861"/>
<evidence type="ECO:0000256" key="1">
    <source>
        <dbReference type="ARBA" id="ARBA00006817"/>
    </source>
</evidence>
<dbReference type="CDD" id="cd08900">
    <property type="entry name" value="SRPBCC_CalC_Aha1-like_7"/>
    <property type="match status" value="1"/>
</dbReference>
<dbReference type="Gene3D" id="3.30.530.20">
    <property type="match status" value="1"/>
</dbReference>
<dbReference type="OrthoDB" id="9803476at2"/>
<proteinExistence type="inferred from homology"/>
<dbReference type="InterPro" id="IPR013538">
    <property type="entry name" value="ASHA1/2-like_C"/>
</dbReference>
<dbReference type="InterPro" id="IPR023393">
    <property type="entry name" value="START-like_dom_sf"/>
</dbReference>
<comment type="similarity">
    <text evidence="1">Belongs to the AHA1 family.</text>
</comment>
<dbReference type="AlphaFoldDB" id="Q11ED8"/>
<protein>
    <submittedName>
        <fullName evidence="3">Activator of Hsp90 ATPase-like protein</fullName>
    </submittedName>
</protein>
<feature type="domain" description="Activator of Hsp90 ATPase homologue 1/2-like C-terminal" evidence="2">
    <location>
        <begin position="22"/>
        <end position="152"/>
    </location>
</feature>
<accession>Q11ED8</accession>
<organism evidence="3">
    <name type="scientific">Chelativorans sp. (strain BNC1)</name>
    <dbReference type="NCBI Taxonomy" id="266779"/>
    <lineage>
        <taxon>Bacteria</taxon>
        <taxon>Pseudomonadati</taxon>
        <taxon>Pseudomonadota</taxon>
        <taxon>Alphaproteobacteria</taxon>
        <taxon>Hyphomicrobiales</taxon>
        <taxon>Phyllobacteriaceae</taxon>
        <taxon>Chelativorans</taxon>
    </lineage>
</organism>
<dbReference type="EMBL" id="CP000390">
    <property type="protein sequence ID" value="ABG64237.1"/>
    <property type="molecule type" value="Genomic_DNA"/>
</dbReference>
<gene>
    <name evidence="3" type="ordered locus">Meso_2861</name>
</gene>
<name>Q11ED8_CHESB</name>
<dbReference type="SUPFAM" id="SSF55961">
    <property type="entry name" value="Bet v1-like"/>
    <property type="match status" value="1"/>
</dbReference>
<evidence type="ECO:0000259" key="2">
    <source>
        <dbReference type="Pfam" id="PF08327"/>
    </source>
</evidence>
<reference evidence="3" key="1">
    <citation type="submission" date="2006-06" db="EMBL/GenBank/DDBJ databases">
        <title>Complete sequence of chromosome of Chelativorans sp. BNC1.</title>
        <authorList>
            <consortium name="US DOE Joint Genome Institute"/>
            <person name="Copeland A."/>
            <person name="Lucas S."/>
            <person name="Lapidus A."/>
            <person name="Barry K."/>
            <person name="Detter J.C."/>
            <person name="Glavina del Rio T."/>
            <person name="Hammon N."/>
            <person name="Israni S."/>
            <person name="Dalin E."/>
            <person name="Tice H."/>
            <person name="Pitluck S."/>
            <person name="Chertkov O."/>
            <person name="Brettin T."/>
            <person name="Bruce D."/>
            <person name="Han C."/>
            <person name="Tapia R."/>
            <person name="Gilna P."/>
            <person name="Schmutz J."/>
            <person name="Larimer F."/>
            <person name="Land M."/>
            <person name="Hauser L."/>
            <person name="Kyrpides N."/>
            <person name="Mikhailova N."/>
            <person name="Richardson P."/>
        </authorList>
    </citation>
    <scope>NUCLEOTIDE SEQUENCE</scope>
    <source>
        <strain evidence="3">BNC1</strain>
    </source>
</reference>
<dbReference type="STRING" id="266779.Meso_2861"/>